<evidence type="ECO:0000313" key="3">
    <source>
        <dbReference type="Proteomes" id="UP000663586"/>
    </source>
</evidence>
<dbReference type="AlphaFoldDB" id="A0A897MWM2"/>
<gene>
    <name evidence="2" type="ORF">AArcS_2306</name>
</gene>
<organism evidence="2 3">
    <name type="scientific">Natranaeroarchaeum sulfidigenes</name>
    <dbReference type="NCBI Taxonomy" id="2784880"/>
    <lineage>
        <taxon>Archaea</taxon>
        <taxon>Methanobacteriati</taxon>
        <taxon>Methanobacteriota</taxon>
        <taxon>Stenosarchaea group</taxon>
        <taxon>Halobacteria</taxon>
        <taxon>Halobacteriales</taxon>
        <taxon>Natronoarchaeaceae</taxon>
        <taxon>Natranaeroarchaeum</taxon>
    </lineage>
</organism>
<dbReference type="KEGG" id="hara:AArcS_2306"/>
<name>A0A897MWM2_9EURY</name>
<feature type="region of interest" description="Disordered" evidence="1">
    <location>
        <begin position="26"/>
        <end position="58"/>
    </location>
</feature>
<evidence type="ECO:0000256" key="1">
    <source>
        <dbReference type="SAM" id="MobiDB-lite"/>
    </source>
</evidence>
<keyword evidence="3" id="KW-1185">Reference proteome</keyword>
<dbReference type="EMBL" id="CP064786">
    <property type="protein sequence ID" value="QSG03503.1"/>
    <property type="molecule type" value="Genomic_DNA"/>
</dbReference>
<evidence type="ECO:0000313" key="2">
    <source>
        <dbReference type="EMBL" id="QSG03503.1"/>
    </source>
</evidence>
<dbReference type="GeneID" id="70685682"/>
<reference evidence="2" key="1">
    <citation type="submission" date="2020-11" db="EMBL/GenBank/DDBJ databases">
        <title>Carbohydrate-dependent, anaerobic sulfur respiration: A novel catabolism in halophilic archaea.</title>
        <authorList>
            <person name="Sorokin D.Y."/>
            <person name="Messina E."/>
            <person name="Smedile F."/>
            <person name="La Cono V."/>
            <person name="Hallsworth J.E."/>
            <person name="Yakimov M.M."/>
        </authorList>
    </citation>
    <scope>NUCLEOTIDE SEQUENCE</scope>
    <source>
        <strain evidence="2">AArc-S</strain>
    </source>
</reference>
<proteinExistence type="predicted"/>
<feature type="compositionally biased region" description="Gly residues" evidence="1">
    <location>
        <begin position="26"/>
        <end position="37"/>
    </location>
</feature>
<dbReference type="RefSeq" id="WP_238477552.1">
    <property type="nucleotide sequence ID" value="NZ_CP064786.1"/>
</dbReference>
<protein>
    <submittedName>
        <fullName evidence="2">Uncharacterized protein</fullName>
    </submittedName>
</protein>
<dbReference type="Proteomes" id="UP000663586">
    <property type="component" value="Chromosome"/>
</dbReference>
<accession>A0A897MWM2</accession>
<sequence>MPPLTDDGEENSRTSRRAVLQSVGGGIGVTAGIGAGGYLTDDRFTDEDGDGIPDRKERSDSFHRRLTDLFGENQFEGLDPDRRDLLLDIRYIGEASIDDRTKRTIEQRFRDHGVYAQWLDYPGRYDHDRIEREYGWNAKTLLWDRTGLYREEVEPFVRDVAVQVFVIPGHEFERYGGLVYSPWANLFGGGVDGHVNGFSVGNRAVVCDRNDKWEQERLLFHEIAHLTLCHDDDPDNTGVMGTNEEIALTDDEWDTLRTNLDAVRDTTGYDIAFRRCLWEGCLEGVADRLQ</sequence>